<organism evidence="8 9">
    <name type="scientific">Funiculus sociatus GB2-A5</name>
    <dbReference type="NCBI Taxonomy" id="2933946"/>
    <lineage>
        <taxon>Bacteria</taxon>
        <taxon>Bacillati</taxon>
        <taxon>Cyanobacteriota</taxon>
        <taxon>Cyanophyceae</taxon>
        <taxon>Coleofasciculales</taxon>
        <taxon>Coleofasciculaceae</taxon>
        <taxon>Funiculus</taxon>
    </lineage>
</organism>
<evidence type="ECO:0000256" key="4">
    <source>
        <dbReference type="ARBA" id="ARBA00022723"/>
    </source>
</evidence>
<dbReference type="Gene3D" id="3.90.470.20">
    <property type="entry name" value="4'-phosphopantetheinyl transferase domain"/>
    <property type="match status" value="2"/>
</dbReference>
<evidence type="ECO:0000256" key="1">
    <source>
        <dbReference type="ARBA" id="ARBA00001946"/>
    </source>
</evidence>
<dbReference type="InterPro" id="IPR008278">
    <property type="entry name" value="4-PPantetheinyl_Trfase_dom"/>
</dbReference>
<comment type="similarity">
    <text evidence="2">Belongs to the P-Pant transferase superfamily. Gsp/Sfp/HetI/AcpT family.</text>
</comment>
<evidence type="ECO:0000256" key="5">
    <source>
        <dbReference type="ARBA" id="ARBA00022842"/>
    </source>
</evidence>
<name>A0ABV0JJC3_9CYAN</name>
<comment type="cofactor">
    <cofactor evidence="1">
        <name>Mg(2+)</name>
        <dbReference type="ChEBI" id="CHEBI:18420"/>
    </cofactor>
</comment>
<dbReference type="PANTHER" id="PTHR12215">
    <property type="entry name" value="PHOSPHOPANTETHEINE TRANSFERASE"/>
    <property type="match status" value="1"/>
</dbReference>
<evidence type="ECO:0000259" key="6">
    <source>
        <dbReference type="Pfam" id="PF01648"/>
    </source>
</evidence>
<protein>
    <submittedName>
        <fullName evidence="8">4'-phosphopantetheinyl transferase superfamily protein</fullName>
    </submittedName>
</protein>
<dbReference type="InterPro" id="IPR004568">
    <property type="entry name" value="Ppantetheine-prot_Trfase_dom"/>
</dbReference>
<gene>
    <name evidence="8" type="ORF">NDI37_03545</name>
</gene>
<evidence type="ECO:0000313" key="8">
    <source>
        <dbReference type="EMBL" id="MEP0863538.1"/>
    </source>
</evidence>
<dbReference type="InterPro" id="IPR050559">
    <property type="entry name" value="P-Pant_transferase_sf"/>
</dbReference>
<keyword evidence="9" id="KW-1185">Reference proteome</keyword>
<sequence length="246" mass="27953">MTTSDNEWLNPSADLTLSRDEIHVWRADLDPPTSHLQLLAKTLSADERNRAERFYFEQHRNRFIAGRGILRTILARYLGIDPSEVQFGYEPRGKPILAETSGDSRLCFNLSHSQGLALYAVGRDRALGIDLEYIRPISDTEQLAKRFFSAQEYAVIRALPPSQKQETFFRYWTCKEAYLKATGDGLAQLDQIEILLAPEKPASELRLPSSLGTQDWVLQELTPTANYVAALVVAGQGWHLRSWQFL</sequence>
<dbReference type="InterPro" id="IPR037143">
    <property type="entry name" value="4-PPantetheinyl_Trfase_dom_sf"/>
</dbReference>
<dbReference type="RefSeq" id="WP_190422132.1">
    <property type="nucleotide sequence ID" value="NZ_JAMPKK010000004.1"/>
</dbReference>
<evidence type="ECO:0000259" key="7">
    <source>
        <dbReference type="Pfam" id="PF22624"/>
    </source>
</evidence>
<dbReference type="SUPFAM" id="SSF56214">
    <property type="entry name" value="4'-phosphopantetheinyl transferase"/>
    <property type="match status" value="2"/>
</dbReference>
<feature type="domain" description="4'-phosphopantetheinyl transferase N-terminal" evidence="7">
    <location>
        <begin position="30"/>
        <end position="117"/>
    </location>
</feature>
<keyword evidence="3 8" id="KW-0808">Transferase</keyword>
<keyword evidence="4" id="KW-0479">Metal-binding</keyword>
<dbReference type="PANTHER" id="PTHR12215:SF10">
    <property type="entry name" value="L-AMINOADIPATE-SEMIALDEHYDE DEHYDROGENASE-PHOSPHOPANTETHEINYL TRANSFERASE"/>
    <property type="match status" value="1"/>
</dbReference>
<keyword evidence="5" id="KW-0460">Magnesium</keyword>
<proteinExistence type="inferred from homology"/>
<dbReference type="Pfam" id="PF01648">
    <property type="entry name" value="ACPS"/>
    <property type="match status" value="1"/>
</dbReference>
<evidence type="ECO:0000256" key="3">
    <source>
        <dbReference type="ARBA" id="ARBA00022679"/>
    </source>
</evidence>
<dbReference type="EMBL" id="JAMPKK010000004">
    <property type="protein sequence ID" value="MEP0863538.1"/>
    <property type="molecule type" value="Genomic_DNA"/>
</dbReference>
<dbReference type="GO" id="GO:0016740">
    <property type="term" value="F:transferase activity"/>
    <property type="evidence" value="ECO:0007669"/>
    <property type="project" value="UniProtKB-KW"/>
</dbReference>
<comment type="caution">
    <text evidence="8">The sequence shown here is derived from an EMBL/GenBank/DDBJ whole genome shotgun (WGS) entry which is preliminary data.</text>
</comment>
<reference evidence="8 9" key="1">
    <citation type="submission" date="2022-04" db="EMBL/GenBank/DDBJ databases">
        <title>Positive selection, recombination, and allopatry shape intraspecific diversity of widespread and dominant cyanobacteria.</title>
        <authorList>
            <person name="Wei J."/>
            <person name="Shu W."/>
            <person name="Hu C."/>
        </authorList>
    </citation>
    <scope>NUCLEOTIDE SEQUENCE [LARGE SCALE GENOMIC DNA]</scope>
    <source>
        <strain evidence="8 9">GB2-A5</strain>
    </source>
</reference>
<evidence type="ECO:0000313" key="9">
    <source>
        <dbReference type="Proteomes" id="UP001442494"/>
    </source>
</evidence>
<dbReference type="NCBIfam" id="TIGR00556">
    <property type="entry name" value="pantethn_trn"/>
    <property type="match status" value="1"/>
</dbReference>
<accession>A0ABV0JJC3</accession>
<dbReference type="Pfam" id="PF22624">
    <property type="entry name" value="AASDHPPT_N"/>
    <property type="match status" value="1"/>
</dbReference>
<dbReference type="InterPro" id="IPR055066">
    <property type="entry name" value="AASDHPPT_N"/>
</dbReference>
<evidence type="ECO:0000256" key="2">
    <source>
        <dbReference type="ARBA" id="ARBA00010990"/>
    </source>
</evidence>
<dbReference type="Proteomes" id="UP001442494">
    <property type="component" value="Unassembled WGS sequence"/>
</dbReference>
<feature type="domain" description="4'-phosphopantetheinyl transferase" evidence="6">
    <location>
        <begin position="127"/>
        <end position="231"/>
    </location>
</feature>